<dbReference type="PANTHER" id="PTHR46066">
    <property type="entry name" value="CHITINASE DOMAIN-CONTAINING PROTEIN 1 FAMILY MEMBER"/>
    <property type="match status" value="1"/>
</dbReference>
<dbReference type="GO" id="GO:0005975">
    <property type="term" value="P:carbohydrate metabolic process"/>
    <property type="evidence" value="ECO:0007669"/>
    <property type="project" value="InterPro"/>
</dbReference>
<evidence type="ECO:0000313" key="3">
    <source>
        <dbReference type="EMBL" id="RNB92456.1"/>
    </source>
</evidence>
<dbReference type="OrthoDB" id="1633417at2"/>
<comment type="caution">
    <text evidence="3">The sequence shown here is derived from an EMBL/GenBank/DDBJ whole genome shotgun (WGS) entry which is preliminary data.</text>
</comment>
<sequence length="358" mass="40365">MAKEKPRGKRTVVIFSITVILGVLAAWGVKQWNDPTKLQKAEAAEPSHVELSAWVADWQWQEGIEDLRSITDGLSSVQMFAAYFNEKDNLLFTAEAQQMLPKIKEAARQSSLVNVDLTIVNDRVNSDGTEVQKDSSIVTRLMATEDSREKHLKEILDAVERFNFHGVELDYEKVDDKDWPNLIRFIGDLNQQLHEREKTLRVVLEPRTPIEKLSLPQGPVYVMMAYNLNGPNTKPGPKADQAFITQLANRLKQVPGDNVIALSAGGFDWAENGEVTAVTEKQAAELSRGSLEPPKRDAASSSLSFQYVDKENGKHTVWYADEETVEQWIQVARQSGYTKIALWRLGGLGKELLWYLNQ</sequence>
<feature type="transmembrane region" description="Helical" evidence="1">
    <location>
        <begin position="12"/>
        <end position="29"/>
    </location>
</feature>
<dbReference type="InterPro" id="IPR029070">
    <property type="entry name" value="Chitinase_insertion_sf"/>
</dbReference>
<dbReference type="AlphaFoldDB" id="A0A3M8DWF3"/>
<dbReference type="Pfam" id="PF00704">
    <property type="entry name" value="Glyco_hydro_18"/>
    <property type="match status" value="1"/>
</dbReference>
<dbReference type="Proteomes" id="UP000271031">
    <property type="component" value="Unassembled WGS sequence"/>
</dbReference>
<dbReference type="GO" id="GO:0016787">
    <property type="term" value="F:hydrolase activity"/>
    <property type="evidence" value="ECO:0007669"/>
    <property type="project" value="UniProtKB-KW"/>
</dbReference>
<dbReference type="Gene3D" id="3.10.50.10">
    <property type="match status" value="1"/>
</dbReference>
<evidence type="ECO:0000259" key="2">
    <source>
        <dbReference type="Pfam" id="PF00704"/>
    </source>
</evidence>
<keyword evidence="3" id="KW-0378">Hydrolase</keyword>
<reference evidence="3 4" key="1">
    <citation type="submission" date="2018-10" db="EMBL/GenBank/DDBJ databases">
        <title>Phylogenomics of Brevibacillus.</title>
        <authorList>
            <person name="Dunlap C."/>
        </authorList>
    </citation>
    <scope>NUCLEOTIDE SEQUENCE [LARGE SCALE GENOMIC DNA]</scope>
    <source>
        <strain evidence="3 4">JCM 15716</strain>
    </source>
</reference>
<evidence type="ECO:0000313" key="4">
    <source>
        <dbReference type="Proteomes" id="UP000271031"/>
    </source>
</evidence>
<gene>
    <name evidence="3" type="ORF">EDM56_01785</name>
</gene>
<dbReference type="InterPro" id="IPR001223">
    <property type="entry name" value="Glyco_hydro18_cat"/>
</dbReference>
<accession>A0A3M8DWF3</accession>
<name>A0A3M8DWF3_9BACL</name>
<evidence type="ECO:0000256" key="1">
    <source>
        <dbReference type="SAM" id="Phobius"/>
    </source>
</evidence>
<keyword evidence="1" id="KW-0812">Transmembrane</keyword>
<proteinExistence type="predicted"/>
<dbReference type="InterPro" id="IPR017853">
    <property type="entry name" value="GH"/>
</dbReference>
<protein>
    <submittedName>
        <fullName evidence="3">Glycosyl hydrolase</fullName>
    </submittedName>
</protein>
<dbReference type="PANTHER" id="PTHR46066:SF2">
    <property type="entry name" value="CHITINASE DOMAIN-CONTAINING PROTEIN 1"/>
    <property type="match status" value="1"/>
</dbReference>
<organism evidence="3 4">
    <name type="scientific">Brevibacillus fluminis</name>
    <dbReference type="NCBI Taxonomy" id="511487"/>
    <lineage>
        <taxon>Bacteria</taxon>
        <taxon>Bacillati</taxon>
        <taxon>Bacillota</taxon>
        <taxon>Bacilli</taxon>
        <taxon>Bacillales</taxon>
        <taxon>Paenibacillaceae</taxon>
        <taxon>Brevibacillus</taxon>
    </lineage>
</organism>
<feature type="domain" description="GH18" evidence="2">
    <location>
        <begin position="139"/>
        <end position="346"/>
    </location>
</feature>
<dbReference type="EMBL" id="RHHQ01000003">
    <property type="protein sequence ID" value="RNB92456.1"/>
    <property type="molecule type" value="Genomic_DNA"/>
</dbReference>
<keyword evidence="4" id="KW-1185">Reference proteome</keyword>
<dbReference type="Gene3D" id="3.20.20.80">
    <property type="entry name" value="Glycosidases"/>
    <property type="match status" value="1"/>
</dbReference>
<dbReference type="SUPFAM" id="SSF51445">
    <property type="entry name" value="(Trans)glycosidases"/>
    <property type="match status" value="1"/>
</dbReference>
<dbReference type="RefSeq" id="WP_122916161.1">
    <property type="nucleotide sequence ID" value="NZ_RHHQ01000003.1"/>
</dbReference>
<keyword evidence="1" id="KW-0472">Membrane</keyword>
<keyword evidence="1" id="KW-1133">Transmembrane helix</keyword>